<dbReference type="PATRIC" id="fig|1121335.3.peg.2717"/>
<organism evidence="1 2">
    <name type="scientific">Thermoclostridium stercorarium (strain ATCC 35414 / DSM 8532 / NCIMB 11754)</name>
    <name type="common">Clostridium stercorarium</name>
    <dbReference type="NCBI Taxonomy" id="1121335"/>
    <lineage>
        <taxon>Bacteria</taxon>
        <taxon>Bacillati</taxon>
        <taxon>Bacillota</taxon>
        <taxon>Clostridia</taxon>
        <taxon>Eubacteriales</taxon>
        <taxon>Oscillospiraceae</taxon>
        <taxon>Thermoclostridium</taxon>
    </lineage>
</organism>
<dbReference type="EMBL" id="CP004044">
    <property type="protein sequence ID" value="AGC69657.1"/>
    <property type="molecule type" value="Genomic_DNA"/>
</dbReference>
<name>L7VSD7_THES1</name>
<evidence type="ECO:0000313" key="2">
    <source>
        <dbReference type="Proteomes" id="UP000011220"/>
    </source>
</evidence>
<accession>L7VSD7</accession>
<dbReference type="Proteomes" id="UP000011220">
    <property type="component" value="Chromosome"/>
</dbReference>
<sequence>MPFYTRGTKFKFRDKKYATYIKRKKIERRVKCIFVLFLSKTVPSKVLVQIIQLY</sequence>
<reference evidence="1 2" key="1">
    <citation type="journal article" date="2013" name="Genome Announc.">
        <title>Complete genome sequence of Clostridium stercorarium subsp. stercorarium strain DSM 8532, a thermophilic degrader of plant cell wall fibers.</title>
        <authorList>
            <person name="Poehlein A."/>
            <person name="Zverlov V.V."/>
            <person name="Daniel R."/>
            <person name="Schwarz W.H."/>
            <person name="Liebl W."/>
        </authorList>
    </citation>
    <scope>NUCLEOTIDE SEQUENCE [LARGE SCALE GENOMIC DNA]</scope>
    <source>
        <strain evidence="2">ATCC 35414 / DSM 8532 / NCIMB 11754</strain>
    </source>
</reference>
<protein>
    <submittedName>
        <fullName evidence="1">Uncharacterized protein</fullName>
    </submittedName>
</protein>
<evidence type="ECO:0000313" key="1">
    <source>
        <dbReference type="EMBL" id="AGC69657.1"/>
    </source>
</evidence>
<dbReference type="STRING" id="1121335.Cst_c27100"/>
<gene>
    <name evidence="1" type="ordered locus">Cst_c27100</name>
</gene>
<dbReference type="KEGG" id="css:Cst_c27100"/>
<dbReference type="AlphaFoldDB" id="L7VSD7"/>
<keyword evidence="2" id="KW-1185">Reference proteome</keyword>
<proteinExistence type="predicted"/>